<keyword evidence="1" id="KW-0547">Nucleotide-binding</keyword>
<dbReference type="Gene3D" id="3.30.200.20">
    <property type="entry name" value="Phosphorylase Kinase, domain 1"/>
    <property type="match status" value="1"/>
</dbReference>
<keyword evidence="1" id="KW-0067">ATP-binding</keyword>
<feature type="binding site" evidence="1">
    <location>
        <position position="103"/>
    </location>
    <ligand>
        <name>ATP</name>
        <dbReference type="ChEBI" id="CHEBI:30616"/>
    </ligand>
</feature>
<dbReference type="EMBL" id="GGMR01013168">
    <property type="protein sequence ID" value="MBY25787.1"/>
    <property type="molecule type" value="Transcribed_RNA"/>
</dbReference>
<dbReference type="PROSITE" id="PS00107">
    <property type="entry name" value="PROTEIN_KINASE_ATP"/>
    <property type="match status" value="1"/>
</dbReference>
<dbReference type="InterPro" id="IPR017441">
    <property type="entry name" value="Protein_kinase_ATP_BS"/>
</dbReference>
<organism evidence="2">
    <name type="scientific">Schizaphis graminum</name>
    <name type="common">Green bug aphid</name>
    <dbReference type="NCBI Taxonomy" id="13262"/>
    <lineage>
        <taxon>Eukaryota</taxon>
        <taxon>Metazoa</taxon>
        <taxon>Ecdysozoa</taxon>
        <taxon>Arthropoda</taxon>
        <taxon>Hexapoda</taxon>
        <taxon>Insecta</taxon>
        <taxon>Pterygota</taxon>
        <taxon>Neoptera</taxon>
        <taxon>Paraneoptera</taxon>
        <taxon>Hemiptera</taxon>
        <taxon>Sternorrhyncha</taxon>
        <taxon>Aphidomorpha</taxon>
        <taxon>Aphidoidea</taxon>
        <taxon>Aphididae</taxon>
        <taxon>Aphidini</taxon>
        <taxon>Schizaphis</taxon>
    </lineage>
</organism>
<reference evidence="2" key="1">
    <citation type="submission" date="2018-04" db="EMBL/GenBank/DDBJ databases">
        <title>Transcriptome of Schizaphis graminum biotype I.</title>
        <authorList>
            <person name="Scully E.D."/>
            <person name="Geib S.M."/>
            <person name="Palmer N.A."/>
            <person name="Koch K."/>
            <person name="Bradshaw J."/>
            <person name="Heng-Moss T."/>
            <person name="Sarath G."/>
        </authorList>
    </citation>
    <scope>NUCLEOTIDE SEQUENCE</scope>
</reference>
<sequence>MENNKKSLPTSQEFSNEFIKFMTFTNNNYSPELLPTQSPELELTINLKLEKEKYLEDYERRNGFGLCRDVNQYQPLAQIGKGSYGEVFKAHDINNPDVIVAMKKMLTLHETEGCQ</sequence>
<dbReference type="GO" id="GO:0016301">
    <property type="term" value="F:kinase activity"/>
    <property type="evidence" value="ECO:0007669"/>
    <property type="project" value="UniProtKB-KW"/>
</dbReference>
<dbReference type="GO" id="GO:0005524">
    <property type="term" value="F:ATP binding"/>
    <property type="evidence" value="ECO:0007669"/>
    <property type="project" value="UniProtKB-UniRule"/>
</dbReference>
<evidence type="ECO:0000256" key="1">
    <source>
        <dbReference type="PROSITE-ProRule" id="PRU10141"/>
    </source>
</evidence>
<name>A0A2S2P8K5_SCHGA</name>
<keyword evidence="2" id="KW-0418">Kinase</keyword>
<dbReference type="SUPFAM" id="SSF56112">
    <property type="entry name" value="Protein kinase-like (PK-like)"/>
    <property type="match status" value="1"/>
</dbReference>
<dbReference type="InterPro" id="IPR011009">
    <property type="entry name" value="Kinase-like_dom_sf"/>
</dbReference>
<evidence type="ECO:0000313" key="2">
    <source>
        <dbReference type="EMBL" id="MBY25787.1"/>
    </source>
</evidence>
<proteinExistence type="predicted"/>
<keyword evidence="2" id="KW-0808">Transferase</keyword>
<protein>
    <submittedName>
        <fullName evidence="2">Cyclin-dependent kinase 6</fullName>
    </submittedName>
</protein>
<accession>A0A2S2P8K5</accession>
<gene>
    <name evidence="2" type="primary">CDK6</name>
    <name evidence="2" type="ORF">g.3928</name>
</gene>
<dbReference type="AlphaFoldDB" id="A0A2S2P8K5"/>